<dbReference type="InterPro" id="IPR008914">
    <property type="entry name" value="PEBP"/>
</dbReference>
<sequence length="266" mass="29756">MLLGFQRFPKFHTLTTKSSINSIRSLRYNLQRPLLSPLFISPIIKQSMNLVTISDSIRENLIKHEVIPDVIEDKSFVPKGLLIISYGSPDKEVVLGNTLKVEEAQSIPKVTFTVNLNEEQEIASFFDEKFTLVLTDPDAPSRTDKKWSEFCHYIVSDLSLSTKSGTTDSEDKVNFTTDLKIDTIPESDPRTLIPYVGPGPPPKTGLHRYVFLLYKQKPGVSLEAPDPKNRPNWGTGIPGSGVSDWAAKNSLSLLAVNFFFAQNKDN</sequence>
<dbReference type="Gene3D" id="3.90.280.10">
    <property type="entry name" value="PEBP-like"/>
    <property type="match status" value="1"/>
</dbReference>
<dbReference type="OrthoDB" id="2506647at2759"/>
<keyword evidence="3" id="KW-1185">Reference proteome</keyword>
<proteinExistence type="inferred from homology"/>
<evidence type="ECO:0000256" key="1">
    <source>
        <dbReference type="ARBA" id="ARBA00007091"/>
    </source>
</evidence>
<dbReference type="PANTHER" id="PTHR11362:SF148">
    <property type="entry name" value="CARBOXYPEPTIDASE Y INHIBITOR"/>
    <property type="match status" value="1"/>
</dbReference>
<dbReference type="Pfam" id="PF01161">
    <property type="entry name" value="PBP"/>
    <property type="match status" value="1"/>
</dbReference>
<protein>
    <submittedName>
        <fullName evidence="2">BA75_03909T0</fullName>
    </submittedName>
</protein>
<dbReference type="PANTHER" id="PTHR11362">
    <property type="entry name" value="PHOSPHATIDYLETHANOLAMINE-BINDING PROTEIN"/>
    <property type="match status" value="1"/>
</dbReference>
<dbReference type="GO" id="GO:0030162">
    <property type="term" value="P:regulation of proteolysis"/>
    <property type="evidence" value="ECO:0007669"/>
    <property type="project" value="TreeGrafter"/>
</dbReference>
<dbReference type="InterPro" id="IPR035810">
    <property type="entry name" value="PEBP_euk"/>
</dbReference>
<dbReference type="GO" id="GO:0005543">
    <property type="term" value="F:phospholipid binding"/>
    <property type="evidence" value="ECO:0007669"/>
    <property type="project" value="TreeGrafter"/>
</dbReference>
<organism evidence="2 3">
    <name type="scientific">Komagataella pastoris</name>
    <name type="common">Yeast</name>
    <name type="synonym">Pichia pastoris</name>
    <dbReference type="NCBI Taxonomy" id="4922"/>
    <lineage>
        <taxon>Eukaryota</taxon>
        <taxon>Fungi</taxon>
        <taxon>Dikarya</taxon>
        <taxon>Ascomycota</taxon>
        <taxon>Saccharomycotina</taxon>
        <taxon>Pichiomycetes</taxon>
        <taxon>Pichiales</taxon>
        <taxon>Pichiaceae</taxon>
        <taxon>Komagataella</taxon>
    </lineage>
</organism>
<dbReference type="PROSITE" id="PS01220">
    <property type="entry name" value="PBP"/>
    <property type="match status" value="1"/>
</dbReference>
<dbReference type="Proteomes" id="UP000094565">
    <property type="component" value="Chromosome 3"/>
</dbReference>
<dbReference type="InterPro" id="IPR036610">
    <property type="entry name" value="PEBP-like_sf"/>
</dbReference>
<dbReference type="GO" id="GO:0030414">
    <property type="term" value="F:peptidase inhibitor activity"/>
    <property type="evidence" value="ECO:0007669"/>
    <property type="project" value="TreeGrafter"/>
</dbReference>
<dbReference type="CDD" id="cd00866">
    <property type="entry name" value="PEBP_euk"/>
    <property type="match status" value="1"/>
</dbReference>
<evidence type="ECO:0000313" key="3">
    <source>
        <dbReference type="Proteomes" id="UP000094565"/>
    </source>
</evidence>
<name>A0A1B2JF55_PICPA</name>
<gene>
    <name evidence="2" type="primary">TFS1</name>
    <name evidence="2" type="ORF">ATY40_BA7503909</name>
</gene>
<evidence type="ECO:0000313" key="2">
    <source>
        <dbReference type="EMBL" id="ANZ76475.1"/>
    </source>
</evidence>
<dbReference type="EMBL" id="CP014586">
    <property type="protein sequence ID" value="ANZ76475.1"/>
    <property type="molecule type" value="Genomic_DNA"/>
</dbReference>
<accession>A0A1B2JF55</accession>
<dbReference type="SUPFAM" id="SSF49777">
    <property type="entry name" value="PEBP-like"/>
    <property type="match status" value="1"/>
</dbReference>
<dbReference type="InterPro" id="IPR001858">
    <property type="entry name" value="Phosphatidylethanolamine-bd_CS"/>
</dbReference>
<comment type="similarity">
    <text evidence="1">Belongs to the phosphatidylethanolamine-binding protein family.</text>
</comment>
<reference evidence="2 3" key="1">
    <citation type="submission" date="2016-02" db="EMBL/GenBank/DDBJ databases">
        <title>Comparative genomic and transcriptomic foundation for Pichia pastoris.</title>
        <authorList>
            <person name="Love K.R."/>
            <person name="Shah K.A."/>
            <person name="Whittaker C.A."/>
            <person name="Wu J."/>
            <person name="Bartlett M.C."/>
            <person name="Ma D."/>
            <person name="Leeson R.L."/>
            <person name="Priest M."/>
            <person name="Young S.K."/>
            <person name="Love J.C."/>
        </authorList>
    </citation>
    <scope>NUCLEOTIDE SEQUENCE [LARGE SCALE GENOMIC DNA]</scope>
    <source>
        <strain evidence="2 3">ATCC 28485</strain>
    </source>
</reference>
<dbReference type="AlphaFoldDB" id="A0A1B2JF55"/>
<dbReference type="GO" id="GO:0046578">
    <property type="term" value="P:regulation of Ras protein signal transduction"/>
    <property type="evidence" value="ECO:0007669"/>
    <property type="project" value="TreeGrafter"/>
</dbReference>